<protein>
    <recommendedName>
        <fullName evidence="1">Probable pectate lyase C</fullName>
    </recommendedName>
</protein>
<keyword evidence="5" id="KW-0119">Carbohydrate metabolism</keyword>
<evidence type="ECO:0000256" key="2">
    <source>
        <dbReference type="ARBA" id="ARBA00022729"/>
    </source>
</evidence>
<dbReference type="InterPro" id="IPR002105">
    <property type="entry name" value="Dockerin_1_rpt"/>
</dbReference>
<dbReference type="Gene3D" id="2.160.20.10">
    <property type="entry name" value="Single-stranded right-handed beta-helix, Pectin lyase-like"/>
    <property type="match status" value="1"/>
</dbReference>
<dbReference type="Gene3D" id="1.10.1330.10">
    <property type="entry name" value="Dockerin domain"/>
    <property type="match status" value="1"/>
</dbReference>
<proteinExistence type="predicted"/>
<organism evidence="10 11">
    <name type="scientific">Acetivibrio thermocellus AD2</name>
    <dbReference type="NCBI Taxonomy" id="1138384"/>
    <lineage>
        <taxon>Bacteria</taxon>
        <taxon>Bacillati</taxon>
        <taxon>Bacillota</taxon>
        <taxon>Clostridia</taxon>
        <taxon>Eubacteriales</taxon>
        <taxon>Oscillospiraceae</taxon>
        <taxon>Acetivibrio</taxon>
    </lineage>
</organism>
<evidence type="ECO:0000256" key="1">
    <source>
        <dbReference type="ARBA" id="ARBA00016512"/>
    </source>
</evidence>
<dbReference type="Pfam" id="PF00404">
    <property type="entry name" value="Dockerin_1"/>
    <property type="match status" value="1"/>
</dbReference>
<evidence type="ECO:0000313" key="10">
    <source>
        <dbReference type="EMBL" id="PFH02864.1"/>
    </source>
</evidence>
<keyword evidence="7" id="KW-0624">Polysaccharide degradation</keyword>
<name>A0AB36TG15_ACETH</name>
<feature type="chain" id="PRO_5044233368" description="Probable pectate lyase C" evidence="8">
    <location>
        <begin position="24"/>
        <end position="582"/>
    </location>
</feature>
<feature type="signal peptide" evidence="8">
    <location>
        <begin position="1"/>
        <end position="23"/>
    </location>
</feature>
<dbReference type="InterPro" id="IPR012334">
    <property type="entry name" value="Pectin_lyas_fold"/>
</dbReference>
<accession>A0AB36TG15</accession>
<dbReference type="SUPFAM" id="SSF51126">
    <property type="entry name" value="Pectin lyase-like"/>
    <property type="match status" value="1"/>
</dbReference>
<feature type="domain" description="Dockerin" evidence="9">
    <location>
        <begin position="509"/>
        <end position="579"/>
    </location>
</feature>
<dbReference type="Pfam" id="PF12708">
    <property type="entry name" value="Pect-lyase_RHGA_epim"/>
    <property type="match status" value="1"/>
</dbReference>
<dbReference type="FunFam" id="1.10.1330.10:FF:000001">
    <property type="entry name" value="Endoglucanase D"/>
    <property type="match status" value="1"/>
</dbReference>
<dbReference type="InterPro" id="IPR011050">
    <property type="entry name" value="Pectin_lyase_fold/virulence"/>
</dbReference>
<dbReference type="GO" id="GO:0004553">
    <property type="term" value="F:hydrolase activity, hydrolyzing O-glycosyl compounds"/>
    <property type="evidence" value="ECO:0007669"/>
    <property type="project" value="InterPro"/>
</dbReference>
<sequence>MPKKVLCVVMIFVLFMSFTISTAAYNAEINGEVIVWNPGIKGGIPTKPVVANVKDFGAKGDGLTDDSNAFKKAVESVKDGGAVLIPSGEYLIKSKITLDKPVVLRGEGPGKTILLIDHSSDAFEVITYKRGNWVSLVGGYTRGSTELVVSDPTGFEAGKYVEIQQDNDPDVMYTLPEWNQGWAAGSVGQITKVVSIWGNKITIEEPLRITYRSELNPVIRTQGFAEYIGFEDFTVKRIDTSDTNMFFFKNAANCWIKNIHSIKPAKAHVSVTTGYRIEVRDSFFDDATNWGGGGHGYGVELGFHVSDCLIENNIFKHLRHSMMVHLGANGNVFGYNYSTQPYQSEGGNWTPADISVHGHYAYSNLFEGNIVQEITVSDYWGPSGPYNTFLRNRIESESVCLEDSSNYQNFIGNEIVNGNILWDTDNRYPHKIDPSTLFLHGNLINGSIQWNQQTQDRTIPNSYYLDSKPAFFGGINWPSTGSDRTDGTIPAKERYYGNTIPPASPTPDKPVKYGDLNGDNNVNSTDLTLLKRYLTRVINDFPHPDGSVNADVNGDGKINSTDYSAMIRYILRIIDKFPAEKS</sequence>
<keyword evidence="3" id="KW-0378">Hydrolase</keyword>
<evidence type="ECO:0000259" key="9">
    <source>
        <dbReference type="PROSITE" id="PS51766"/>
    </source>
</evidence>
<dbReference type="PROSITE" id="PS00448">
    <property type="entry name" value="CLOS_CELLULOSOME_RPT"/>
    <property type="match status" value="1"/>
</dbReference>
<dbReference type="InterPro" id="IPR018247">
    <property type="entry name" value="EF_Hand_1_Ca_BS"/>
</dbReference>
<reference evidence="10 11" key="1">
    <citation type="submission" date="2017-09" db="EMBL/GenBank/DDBJ databases">
        <title>Evaluation of Pacific Biosciences Sequencing Technology to Finishing C. thermocellum Genome Sequences.</title>
        <authorList>
            <person name="Brown S."/>
        </authorList>
    </citation>
    <scope>NUCLEOTIDE SEQUENCE [LARGE SCALE GENOMIC DNA]</scope>
    <source>
        <strain evidence="10 11">AD2</strain>
    </source>
</reference>
<dbReference type="SUPFAM" id="SSF63446">
    <property type="entry name" value="Type I dockerin domain"/>
    <property type="match status" value="1"/>
</dbReference>
<dbReference type="InterPro" id="IPR016134">
    <property type="entry name" value="Dockerin_dom"/>
</dbReference>
<dbReference type="AlphaFoldDB" id="A0AB36TG15"/>
<evidence type="ECO:0000256" key="4">
    <source>
        <dbReference type="ARBA" id="ARBA00023001"/>
    </source>
</evidence>
<dbReference type="PROSITE" id="PS00018">
    <property type="entry name" value="EF_HAND_1"/>
    <property type="match status" value="1"/>
</dbReference>
<dbReference type="EMBL" id="PDBW01000001">
    <property type="protein sequence ID" value="PFH02864.1"/>
    <property type="molecule type" value="Genomic_DNA"/>
</dbReference>
<dbReference type="GO" id="GO:0030245">
    <property type="term" value="P:cellulose catabolic process"/>
    <property type="evidence" value="ECO:0007669"/>
    <property type="project" value="UniProtKB-KW"/>
</dbReference>
<evidence type="ECO:0000256" key="8">
    <source>
        <dbReference type="SAM" id="SignalP"/>
    </source>
</evidence>
<dbReference type="GeneID" id="35805379"/>
<gene>
    <name evidence="10" type="ORF">M972_111656</name>
</gene>
<dbReference type="RefSeq" id="WP_003516585.1">
    <property type="nucleotide sequence ID" value="NZ_CP013828.1"/>
</dbReference>
<evidence type="ECO:0000313" key="11">
    <source>
        <dbReference type="Proteomes" id="UP000223596"/>
    </source>
</evidence>
<keyword evidence="4" id="KW-0136">Cellulose degradation</keyword>
<evidence type="ECO:0000256" key="3">
    <source>
        <dbReference type="ARBA" id="ARBA00022801"/>
    </source>
</evidence>
<dbReference type="CDD" id="cd14256">
    <property type="entry name" value="Dockerin_I"/>
    <property type="match status" value="1"/>
</dbReference>
<evidence type="ECO:0000256" key="5">
    <source>
        <dbReference type="ARBA" id="ARBA00023277"/>
    </source>
</evidence>
<evidence type="ECO:0000256" key="7">
    <source>
        <dbReference type="ARBA" id="ARBA00023326"/>
    </source>
</evidence>
<comment type="caution">
    <text evidence="10">The sequence shown here is derived from an EMBL/GenBank/DDBJ whole genome shotgun (WGS) entry which is preliminary data.</text>
</comment>
<keyword evidence="6" id="KW-0326">Glycosidase</keyword>
<dbReference type="PROSITE" id="PS51766">
    <property type="entry name" value="DOCKERIN"/>
    <property type="match status" value="1"/>
</dbReference>
<dbReference type="InterPro" id="IPR024535">
    <property type="entry name" value="RHGA/B-epi-like_pectate_lyase"/>
</dbReference>
<evidence type="ECO:0000256" key="6">
    <source>
        <dbReference type="ARBA" id="ARBA00023295"/>
    </source>
</evidence>
<dbReference type="Proteomes" id="UP000223596">
    <property type="component" value="Unassembled WGS sequence"/>
</dbReference>
<keyword evidence="2 8" id="KW-0732">Signal</keyword>
<dbReference type="InterPro" id="IPR036439">
    <property type="entry name" value="Dockerin_dom_sf"/>
</dbReference>